<dbReference type="AlphaFoldDB" id="A0ABD0RS41"/>
<feature type="compositionally biased region" description="Low complexity" evidence="1">
    <location>
        <begin position="14"/>
        <end position="41"/>
    </location>
</feature>
<evidence type="ECO:0000259" key="2">
    <source>
        <dbReference type="Pfam" id="PF06752"/>
    </source>
</evidence>
<dbReference type="InterPro" id="IPR009607">
    <property type="entry name" value="Enhancer_polycomb_C"/>
</dbReference>
<dbReference type="EMBL" id="JAMKFB020000002">
    <property type="protein sequence ID" value="KAL0201347.1"/>
    <property type="molecule type" value="Genomic_DNA"/>
</dbReference>
<keyword evidence="4" id="KW-1185">Reference proteome</keyword>
<evidence type="ECO:0000256" key="1">
    <source>
        <dbReference type="SAM" id="MobiDB-lite"/>
    </source>
</evidence>
<feature type="compositionally biased region" description="Polar residues" evidence="1">
    <location>
        <begin position="1"/>
        <end position="13"/>
    </location>
</feature>
<gene>
    <name evidence="3" type="ORF">M9458_004534</name>
</gene>
<feature type="non-terminal residue" evidence="3">
    <location>
        <position position="1"/>
    </location>
</feature>
<evidence type="ECO:0000313" key="3">
    <source>
        <dbReference type="EMBL" id="KAL0201347.1"/>
    </source>
</evidence>
<dbReference type="Proteomes" id="UP001529510">
    <property type="component" value="Unassembled WGS sequence"/>
</dbReference>
<comment type="caution">
    <text evidence="3">The sequence shown here is derived from an EMBL/GenBank/DDBJ whole genome shotgun (WGS) entry which is preliminary data.</text>
</comment>
<accession>A0ABD0RS41</accession>
<dbReference type="Pfam" id="PF06752">
    <property type="entry name" value="E_Pc_C"/>
    <property type="match status" value="1"/>
</dbReference>
<protein>
    <recommendedName>
        <fullName evidence="2">Enhancer of polycomb C-terminal domain-containing protein</fullName>
    </recommendedName>
</protein>
<feature type="region of interest" description="Disordered" evidence="1">
    <location>
        <begin position="85"/>
        <end position="104"/>
    </location>
</feature>
<feature type="domain" description="Enhancer of polycomb C-terminal" evidence="2">
    <location>
        <begin position="1"/>
        <end position="103"/>
    </location>
</feature>
<sequence length="104" mass="9820">GLHHTSSAVSSILPSAGPTSTSSPSPAAATTTTNNGTSSANHHVGTAGPAPGQALMGGAVRVSVPSPAGTLSLTVPASALKLAANASRPIPKVTAGSTTLDMGP</sequence>
<reference evidence="3 4" key="1">
    <citation type="submission" date="2024-05" db="EMBL/GenBank/DDBJ databases">
        <title>Genome sequencing and assembly of Indian major carp, Cirrhinus mrigala (Hamilton, 1822).</title>
        <authorList>
            <person name="Mohindra V."/>
            <person name="Chowdhury L.M."/>
            <person name="Lal K."/>
            <person name="Jena J.K."/>
        </authorList>
    </citation>
    <scope>NUCLEOTIDE SEQUENCE [LARGE SCALE GENOMIC DNA]</scope>
    <source>
        <strain evidence="3">CM1030</strain>
        <tissue evidence="3">Blood</tissue>
    </source>
</reference>
<evidence type="ECO:0000313" key="4">
    <source>
        <dbReference type="Proteomes" id="UP001529510"/>
    </source>
</evidence>
<feature type="compositionally biased region" description="Polar residues" evidence="1">
    <location>
        <begin position="95"/>
        <end position="104"/>
    </location>
</feature>
<proteinExistence type="predicted"/>
<organism evidence="3 4">
    <name type="scientific">Cirrhinus mrigala</name>
    <name type="common">Mrigala</name>
    <dbReference type="NCBI Taxonomy" id="683832"/>
    <lineage>
        <taxon>Eukaryota</taxon>
        <taxon>Metazoa</taxon>
        <taxon>Chordata</taxon>
        <taxon>Craniata</taxon>
        <taxon>Vertebrata</taxon>
        <taxon>Euteleostomi</taxon>
        <taxon>Actinopterygii</taxon>
        <taxon>Neopterygii</taxon>
        <taxon>Teleostei</taxon>
        <taxon>Ostariophysi</taxon>
        <taxon>Cypriniformes</taxon>
        <taxon>Cyprinidae</taxon>
        <taxon>Labeoninae</taxon>
        <taxon>Labeonini</taxon>
        <taxon>Cirrhinus</taxon>
    </lineage>
</organism>
<feature type="region of interest" description="Disordered" evidence="1">
    <location>
        <begin position="1"/>
        <end position="55"/>
    </location>
</feature>
<feature type="non-terminal residue" evidence="3">
    <location>
        <position position="104"/>
    </location>
</feature>
<name>A0ABD0RS41_CIRMR</name>